<proteinExistence type="predicted"/>
<feature type="region of interest" description="Disordered" evidence="1">
    <location>
        <begin position="1"/>
        <end position="37"/>
    </location>
</feature>
<reference evidence="3 4" key="1">
    <citation type="submission" date="2024-03" db="EMBL/GenBank/DDBJ databases">
        <title>Actinomycetospora sp. OC33-EN06, a novel actinomycete isolated from wild orchid (Aerides multiflora).</title>
        <authorList>
            <person name="Suriyachadkun C."/>
        </authorList>
    </citation>
    <scope>NUCLEOTIDE SEQUENCE [LARGE SCALE GENOMIC DNA]</scope>
    <source>
        <strain evidence="3 4">OC33-EN06</strain>
    </source>
</reference>
<comment type="caution">
    <text evidence="3">The sequence shown here is derived from an EMBL/GenBank/DDBJ whole genome shotgun (WGS) entry which is preliminary data.</text>
</comment>
<sequence>MRDLARDPRAARPLPVPPRPRRARPDRRRSRRPRRRRRRRRINLKISKAGGLIPGRRHRDLARAAGLTVSVQDTVGSSLSYAAILHLGATVPPRSLRGVLNAEEMVTRRIAALDTVVTTDGVLPGRSPGLGATVDVEALGEPVAVWE</sequence>
<evidence type="ECO:0000256" key="1">
    <source>
        <dbReference type="SAM" id="MobiDB-lite"/>
    </source>
</evidence>
<evidence type="ECO:0000313" key="4">
    <source>
        <dbReference type="Proteomes" id="UP001370100"/>
    </source>
</evidence>
<dbReference type="EMBL" id="JBBEGL010000003">
    <property type="protein sequence ID" value="MEJ2887008.1"/>
    <property type="molecule type" value="Genomic_DNA"/>
</dbReference>
<dbReference type="InterPro" id="IPR029065">
    <property type="entry name" value="Enolase_C-like"/>
</dbReference>
<evidence type="ECO:0000259" key="2">
    <source>
        <dbReference type="Pfam" id="PF13378"/>
    </source>
</evidence>
<dbReference type="RefSeq" id="WP_337714197.1">
    <property type="nucleotide sequence ID" value="NZ_JBBEGL010000003.1"/>
</dbReference>
<name>A0ABU8N416_9PSEU</name>
<gene>
    <name evidence="3" type="ORF">WCD41_11175</name>
</gene>
<protein>
    <submittedName>
        <fullName evidence="3">Enolase C-terminal domain-like protein</fullName>
    </submittedName>
</protein>
<keyword evidence="4" id="KW-1185">Reference proteome</keyword>
<evidence type="ECO:0000313" key="3">
    <source>
        <dbReference type="EMBL" id="MEJ2887008.1"/>
    </source>
</evidence>
<feature type="compositionally biased region" description="Basic and acidic residues" evidence="1">
    <location>
        <begin position="1"/>
        <end position="10"/>
    </location>
</feature>
<feature type="domain" description="Enolase C-terminal" evidence="2">
    <location>
        <begin position="42"/>
        <end position="137"/>
    </location>
</feature>
<dbReference type="Gene3D" id="3.20.20.120">
    <property type="entry name" value="Enolase-like C-terminal domain"/>
    <property type="match status" value="1"/>
</dbReference>
<organism evidence="3 4">
    <name type="scientific">Actinomycetospora aeridis</name>
    <dbReference type="NCBI Taxonomy" id="3129231"/>
    <lineage>
        <taxon>Bacteria</taxon>
        <taxon>Bacillati</taxon>
        <taxon>Actinomycetota</taxon>
        <taxon>Actinomycetes</taxon>
        <taxon>Pseudonocardiales</taxon>
        <taxon>Pseudonocardiaceae</taxon>
        <taxon>Actinomycetospora</taxon>
    </lineage>
</organism>
<dbReference type="InterPro" id="IPR036849">
    <property type="entry name" value="Enolase-like_C_sf"/>
</dbReference>
<dbReference type="SUPFAM" id="SSF51604">
    <property type="entry name" value="Enolase C-terminal domain-like"/>
    <property type="match status" value="1"/>
</dbReference>
<accession>A0ABU8N416</accession>
<dbReference type="Pfam" id="PF13378">
    <property type="entry name" value="MR_MLE_C"/>
    <property type="match status" value="1"/>
</dbReference>
<dbReference type="Proteomes" id="UP001370100">
    <property type="component" value="Unassembled WGS sequence"/>
</dbReference>
<feature type="compositionally biased region" description="Basic residues" evidence="1">
    <location>
        <begin position="19"/>
        <end position="37"/>
    </location>
</feature>